<feature type="repeat" description="Solcar" evidence="10">
    <location>
        <begin position="53"/>
        <end position="150"/>
    </location>
</feature>
<keyword evidence="9 10" id="KW-0472">Membrane</keyword>
<dbReference type="AlphaFoldDB" id="A0A9P9DJZ0"/>
<evidence type="ECO:0000313" key="12">
    <source>
        <dbReference type="EMBL" id="KAH7120658.1"/>
    </source>
</evidence>
<evidence type="ECO:0000256" key="8">
    <source>
        <dbReference type="ARBA" id="ARBA00023128"/>
    </source>
</evidence>
<gene>
    <name evidence="12" type="ORF">EDB81DRAFT_847914</name>
</gene>
<dbReference type="SUPFAM" id="SSF103506">
    <property type="entry name" value="Mitochondrial carrier"/>
    <property type="match status" value="1"/>
</dbReference>
<keyword evidence="6" id="KW-0999">Mitochondrion inner membrane</keyword>
<dbReference type="OrthoDB" id="409586at2759"/>
<reference evidence="12" key="1">
    <citation type="journal article" date="2021" name="Nat. Commun.">
        <title>Genetic determinants of endophytism in the Arabidopsis root mycobiome.</title>
        <authorList>
            <person name="Mesny F."/>
            <person name="Miyauchi S."/>
            <person name="Thiergart T."/>
            <person name="Pickel B."/>
            <person name="Atanasova L."/>
            <person name="Karlsson M."/>
            <person name="Huettel B."/>
            <person name="Barry K.W."/>
            <person name="Haridas S."/>
            <person name="Chen C."/>
            <person name="Bauer D."/>
            <person name="Andreopoulos W."/>
            <person name="Pangilinan J."/>
            <person name="LaButti K."/>
            <person name="Riley R."/>
            <person name="Lipzen A."/>
            <person name="Clum A."/>
            <person name="Drula E."/>
            <person name="Henrissat B."/>
            <person name="Kohler A."/>
            <person name="Grigoriev I.V."/>
            <person name="Martin F.M."/>
            <person name="Hacquard S."/>
        </authorList>
    </citation>
    <scope>NUCLEOTIDE SEQUENCE</scope>
    <source>
        <strain evidence="12">MPI-CAGE-AT-0147</strain>
    </source>
</reference>
<comment type="caution">
    <text evidence="12">The sequence shown here is derived from an EMBL/GenBank/DDBJ whole genome shotgun (WGS) entry which is preliminary data.</text>
</comment>
<keyword evidence="7" id="KW-1133">Transmembrane helix</keyword>
<accession>A0A9P9DJZ0</accession>
<organism evidence="12 13">
    <name type="scientific">Dactylonectria macrodidyma</name>
    <dbReference type="NCBI Taxonomy" id="307937"/>
    <lineage>
        <taxon>Eukaryota</taxon>
        <taxon>Fungi</taxon>
        <taxon>Dikarya</taxon>
        <taxon>Ascomycota</taxon>
        <taxon>Pezizomycotina</taxon>
        <taxon>Sordariomycetes</taxon>
        <taxon>Hypocreomycetidae</taxon>
        <taxon>Hypocreales</taxon>
        <taxon>Nectriaceae</taxon>
        <taxon>Dactylonectria</taxon>
    </lineage>
</organism>
<keyword evidence="4 10" id="KW-0812">Transmembrane</keyword>
<evidence type="ECO:0000256" key="3">
    <source>
        <dbReference type="ARBA" id="ARBA00022448"/>
    </source>
</evidence>
<dbReference type="PANTHER" id="PTHR45624">
    <property type="entry name" value="MITOCHONDRIAL BASIC AMINO ACIDS TRANSPORTER-RELATED"/>
    <property type="match status" value="1"/>
</dbReference>
<dbReference type="Pfam" id="PF00153">
    <property type="entry name" value="Mito_carr"/>
    <property type="match status" value="2"/>
</dbReference>
<dbReference type="InterPro" id="IPR018108">
    <property type="entry name" value="MCP_transmembrane"/>
</dbReference>
<keyword evidence="3 11" id="KW-0813">Transport</keyword>
<dbReference type="Gene3D" id="1.50.40.10">
    <property type="entry name" value="Mitochondrial carrier domain"/>
    <property type="match status" value="2"/>
</dbReference>
<dbReference type="EMBL" id="JAGMUV010000025">
    <property type="protein sequence ID" value="KAH7120658.1"/>
    <property type="molecule type" value="Genomic_DNA"/>
</dbReference>
<dbReference type="GO" id="GO:1990575">
    <property type="term" value="P:mitochondrial L-ornithine transmembrane transport"/>
    <property type="evidence" value="ECO:0007669"/>
    <property type="project" value="TreeGrafter"/>
</dbReference>
<evidence type="ECO:0000256" key="11">
    <source>
        <dbReference type="RuleBase" id="RU000488"/>
    </source>
</evidence>
<name>A0A9P9DJZ0_9HYPO</name>
<keyword evidence="5" id="KW-0677">Repeat</keyword>
<evidence type="ECO:0000256" key="1">
    <source>
        <dbReference type="ARBA" id="ARBA00004225"/>
    </source>
</evidence>
<comment type="subcellular location">
    <subcellularLocation>
        <location evidence="1">Mitochondrion membrane</location>
        <topology evidence="1">Multi-pass membrane protein</topology>
    </subcellularLocation>
</comment>
<evidence type="ECO:0000256" key="9">
    <source>
        <dbReference type="ARBA" id="ARBA00023136"/>
    </source>
</evidence>
<keyword evidence="8" id="KW-0496">Mitochondrion</keyword>
<dbReference type="PANTHER" id="PTHR45624:SF12">
    <property type="entry name" value="MITOCHONDRIAL ORNITHINE TRANSPORTER 1"/>
    <property type="match status" value="1"/>
</dbReference>
<dbReference type="PROSITE" id="PS50920">
    <property type="entry name" value="SOLCAR"/>
    <property type="match status" value="1"/>
</dbReference>
<evidence type="ECO:0000256" key="2">
    <source>
        <dbReference type="ARBA" id="ARBA00006375"/>
    </source>
</evidence>
<dbReference type="GO" id="GO:0031966">
    <property type="term" value="C:mitochondrial membrane"/>
    <property type="evidence" value="ECO:0007669"/>
    <property type="project" value="UniProtKB-SubCell"/>
</dbReference>
<evidence type="ECO:0000256" key="10">
    <source>
        <dbReference type="PROSITE-ProRule" id="PRU00282"/>
    </source>
</evidence>
<protein>
    <submittedName>
        <fullName evidence="12">Hepatocellular carcinoma down-regulated mitochondrial carrier protein</fullName>
    </submittedName>
</protein>
<dbReference type="Proteomes" id="UP000738349">
    <property type="component" value="Unassembled WGS sequence"/>
</dbReference>
<dbReference type="InterPro" id="IPR023395">
    <property type="entry name" value="MCP_dom_sf"/>
</dbReference>
<keyword evidence="13" id="KW-1185">Reference proteome</keyword>
<proteinExistence type="inferred from homology"/>
<evidence type="ECO:0000256" key="4">
    <source>
        <dbReference type="ARBA" id="ARBA00022692"/>
    </source>
</evidence>
<dbReference type="InterPro" id="IPR050567">
    <property type="entry name" value="Mitochondrial_Carrier"/>
</dbReference>
<evidence type="ECO:0000256" key="5">
    <source>
        <dbReference type="ARBA" id="ARBA00022737"/>
    </source>
</evidence>
<dbReference type="GO" id="GO:0000064">
    <property type="term" value="F:L-ornithine transmembrane transporter activity"/>
    <property type="evidence" value="ECO:0007669"/>
    <property type="project" value="TreeGrafter"/>
</dbReference>
<evidence type="ECO:0000313" key="13">
    <source>
        <dbReference type="Proteomes" id="UP000738349"/>
    </source>
</evidence>
<evidence type="ECO:0000256" key="7">
    <source>
        <dbReference type="ARBA" id="ARBA00022989"/>
    </source>
</evidence>
<comment type="similarity">
    <text evidence="2 11">Belongs to the mitochondrial carrier (TC 2.A.29) family.</text>
</comment>
<sequence>MGIETVKDLAAGGVGGIAQVLIDIIKVRLQANGGNAAEVARNAWRKEGLLAFYKLAVGACGGSRQVSIQFGAFHYFHQPLEDRNRRQNNGRRLSNGQLEHPLYDGAADFVRKIYRQAGLAGLYCGQAVTLLREIHDYGIWFAAYEGLVSVLLQGETKTRAEVPSWKFAVCGGLTGEMLWLLSHPLDVIKSKMTWKMRGVRGLFEGLGTALLRAMAVSARTFVA</sequence>
<evidence type="ECO:0000256" key="6">
    <source>
        <dbReference type="ARBA" id="ARBA00022792"/>
    </source>
</evidence>